<keyword evidence="3" id="KW-1185">Reference proteome</keyword>
<dbReference type="Proteomes" id="UP000232323">
    <property type="component" value="Unassembled WGS sequence"/>
</dbReference>
<evidence type="ECO:0000256" key="1">
    <source>
        <dbReference type="SAM" id="MobiDB-lite"/>
    </source>
</evidence>
<comment type="caution">
    <text evidence="2">The sequence shown here is derived from an EMBL/GenBank/DDBJ whole genome shotgun (WGS) entry which is preliminary data.</text>
</comment>
<sequence length="122" mass="13981">MSVARSREDISGLMGWHHVVVELMQFIHECHDAGWFTWIKKEWVTLKYWKGRFDKWRGVRQVPGKGTPLTIISEGVESDSLPSPAGCEVTSKMNITDATFNNFSRPSPEANLKSRQSHQQHN</sequence>
<gene>
    <name evidence="2" type="ORF">CEUSTIGMA_g12044.t1</name>
</gene>
<protein>
    <submittedName>
        <fullName evidence="2">Uncharacterized protein</fullName>
    </submittedName>
</protein>
<feature type="region of interest" description="Disordered" evidence="1">
    <location>
        <begin position="98"/>
        <end position="122"/>
    </location>
</feature>
<evidence type="ECO:0000313" key="3">
    <source>
        <dbReference type="Proteomes" id="UP000232323"/>
    </source>
</evidence>
<dbReference type="AlphaFoldDB" id="A0A250XNQ1"/>
<name>A0A250XNQ1_9CHLO</name>
<reference evidence="2 3" key="1">
    <citation type="submission" date="2017-08" db="EMBL/GenBank/DDBJ databases">
        <title>Acidophilic green algal genome provides insights into adaptation to an acidic environment.</title>
        <authorList>
            <person name="Hirooka S."/>
            <person name="Hirose Y."/>
            <person name="Kanesaki Y."/>
            <person name="Higuchi S."/>
            <person name="Fujiwara T."/>
            <person name="Onuma R."/>
            <person name="Era A."/>
            <person name="Ohbayashi R."/>
            <person name="Uzuka A."/>
            <person name="Nozaki H."/>
            <person name="Yoshikawa H."/>
            <person name="Miyagishima S.Y."/>
        </authorList>
    </citation>
    <scope>NUCLEOTIDE SEQUENCE [LARGE SCALE GENOMIC DNA]</scope>
    <source>
        <strain evidence="2 3">NIES-2499</strain>
    </source>
</reference>
<accession>A0A250XNQ1</accession>
<evidence type="ECO:0000313" key="2">
    <source>
        <dbReference type="EMBL" id="GAX84623.1"/>
    </source>
</evidence>
<dbReference type="EMBL" id="BEGY01000130">
    <property type="protein sequence ID" value="GAX84623.1"/>
    <property type="molecule type" value="Genomic_DNA"/>
</dbReference>
<proteinExistence type="predicted"/>
<organism evidence="2 3">
    <name type="scientific">Chlamydomonas eustigma</name>
    <dbReference type="NCBI Taxonomy" id="1157962"/>
    <lineage>
        <taxon>Eukaryota</taxon>
        <taxon>Viridiplantae</taxon>
        <taxon>Chlorophyta</taxon>
        <taxon>core chlorophytes</taxon>
        <taxon>Chlorophyceae</taxon>
        <taxon>CS clade</taxon>
        <taxon>Chlamydomonadales</taxon>
        <taxon>Chlamydomonadaceae</taxon>
        <taxon>Chlamydomonas</taxon>
    </lineage>
</organism>